<feature type="signal peptide" evidence="2">
    <location>
        <begin position="1"/>
        <end position="22"/>
    </location>
</feature>
<protein>
    <recommendedName>
        <fullName evidence="5">Coproporphyrinogen III oxidase</fullName>
    </recommendedName>
</protein>
<sequence>MKKLILSLAFAGSLMMATSACNSTKNVSDTTDSSTTDSSMLDTANRDTTVTPPDTTQMPPDTTRTMPL</sequence>
<organism evidence="3 4">
    <name type="scientific">Pedobacter metabolipauper</name>
    <dbReference type="NCBI Taxonomy" id="425513"/>
    <lineage>
        <taxon>Bacteria</taxon>
        <taxon>Pseudomonadati</taxon>
        <taxon>Bacteroidota</taxon>
        <taxon>Sphingobacteriia</taxon>
        <taxon>Sphingobacteriales</taxon>
        <taxon>Sphingobacteriaceae</taxon>
        <taxon>Pedobacter</taxon>
    </lineage>
</organism>
<dbReference type="Proteomes" id="UP000295620">
    <property type="component" value="Unassembled WGS sequence"/>
</dbReference>
<comment type="caution">
    <text evidence="3">The sequence shown here is derived from an EMBL/GenBank/DDBJ whole genome shotgun (WGS) entry which is preliminary data.</text>
</comment>
<keyword evidence="2" id="KW-0732">Signal</keyword>
<reference evidence="3 4" key="1">
    <citation type="submission" date="2019-03" db="EMBL/GenBank/DDBJ databases">
        <title>Genomic Encyclopedia of Archaeal and Bacterial Type Strains, Phase II (KMG-II): from individual species to whole genera.</title>
        <authorList>
            <person name="Goeker M."/>
        </authorList>
    </citation>
    <scope>NUCLEOTIDE SEQUENCE [LARGE SCALE GENOMIC DNA]</scope>
    <source>
        <strain evidence="3 4">DSM 19035</strain>
    </source>
</reference>
<dbReference type="AlphaFoldDB" id="A0A4R6T012"/>
<evidence type="ECO:0000256" key="1">
    <source>
        <dbReference type="SAM" id="MobiDB-lite"/>
    </source>
</evidence>
<gene>
    <name evidence="3" type="ORF">ATK78_0810</name>
</gene>
<name>A0A4R6T012_9SPHI</name>
<evidence type="ECO:0000313" key="3">
    <source>
        <dbReference type="EMBL" id="TDQ11687.1"/>
    </source>
</evidence>
<dbReference type="RefSeq" id="WP_133574738.1">
    <property type="nucleotide sequence ID" value="NZ_SNYC01000003.1"/>
</dbReference>
<dbReference type="EMBL" id="SNYC01000003">
    <property type="protein sequence ID" value="TDQ11687.1"/>
    <property type="molecule type" value="Genomic_DNA"/>
</dbReference>
<feature type="chain" id="PRO_5021006332" description="Coproporphyrinogen III oxidase" evidence="2">
    <location>
        <begin position="23"/>
        <end position="68"/>
    </location>
</feature>
<feature type="compositionally biased region" description="Low complexity" evidence="1">
    <location>
        <begin position="23"/>
        <end position="68"/>
    </location>
</feature>
<accession>A0A4R6T012</accession>
<keyword evidence="4" id="KW-1185">Reference proteome</keyword>
<evidence type="ECO:0000313" key="4">
    <source>
        <dbReference type="Proteomes" id="UP000295620"/>
    </source>
</evidence>
<feature type="region of interest" description="Disordered" evidence="1">
    <location>
        <begin position="22"/>
        <end position="68"/>
    </location>
</feature>
<dbReference type="PROSITE" id="PS51257">
    <property type="entry name" value="PROKAR_LIPOPROTEIN"/>
    <property type="match status" value="1"/>
</dbReference>
<proteinExistence type="predicted"/>
<evidence type="ECO:0000256" key="2">
    <source>
        <dbReference type="SAM" id="SignalP"/>
    </source>
</evidence>
<evidence type="ECO:0008006" key="5">
    <source>
        <dbReference type="Google" id="ProtNLM"/>
    </source>
</evidence>